<dbReference type="RefSeq" id="WP_407592796.1">
    <property type="nucleotide sequence ID" value="NZ_JBHDIY010000002.1"/>
</dbReference>
<dbReference type="Pfam" id="PF05036">
    <property type="entry name" value="SPOR"/>
    <property type="match status" value="1"/>
</dbReference>
<proteinExistence type="predicted"/>
<dbReference type="InterPro" id="IPR036680">
    <property type="entry name" value="SPOR-like_sf"/>
</dbReference>
<dbReference type="EMBL" id="JBHDIY010000002">
    <property type="protein sequence ID" value="MFL4470962.1"/>
    <property type="molecule type" value="Genomic_DNA"/>
</dbReference>
<gene>
    <name evidence="2" type="ORF">ACERZ8_14135</name>
</gene>
<dbReference type="SUPFAM" id="SSF110997">
    <property type="entry name" value="Sporulation related repeat"/>
    <property type="match status" value="1"/>
</dbReference>
<protein>
    <submittedName>
        <fullName evidence="2">SPOR domain-containing protein</fullName>
    </submittedName>
</protein>
<dbReference type="Proteomes" id="UP001627408">
    <property type="component" value="Unassembled WGS sequence"/>
</dbReference>
<organism evidence="2 3">
    <name type="scientific">Tateyamaria armeniaca</name>
    <dbReference type="NCBI Taxonomy" id="2518930"/>
    <lineage>
        <taxon>Bacteria</taxon>
        <taxon>Pseudomonadati</taxon>
        <taxon>Pseudomonadota</taxon>
        <taxon>Alphaproteobacteria</taxon>
        <taxon>Rhodobacterales</taxon>
        <taxon>Roseobacteraceae</taxon>
        <taxon>Tateyamaria</taxon>
    </lineage>
</organism>
<dbReference type="Gene3D" id="3.30.70.1070">
    <property type="entry name" value="Sporulation related repeat"/>
    <property type="match status" value="1"/>
</dbReference>
<sequence>MANLAGAFTSLALIAGVGMWGYQLIVRDVSGIPVVRATEGEMRIRPSEPGGQLAQNTGLAVNEVAAAGEATGPVDSVTLAPRPVDLTEEDQPITAETVAPVQQPAPLDVAASLETAPIDVAAVLQEGEIDAVVRQLTQGIETIDAPADESKPVLASVAIPAAPEPVEAAPVITGPGPKQSSRPQLRPATAPAVVVPAAAPAPETVKDIDAASIPAGTRLVQLGAFDTPEIARAQWDKMQDRFGDYLKGKDRIVQTAESGGRTFYRLRAHGFTDLSDARRFCSALVAEGADCIPVVTR</sequence>
<evidence type="ECO:0000259" key="1">
    <source>
        <dbReference type="PROSITE" id="PS51724"/>
    </source>
</evidence>
<reference evidence="2 3" key="1">
    <citation type="submission" date="2024-08" db="EMBL/GenBank/DDBJ databases">
        <title>Tateyamaria sp. nov., isolated from marine algae.</title>
        <authorList>
            <person name="Choi B.J."/>
            <person name="Kim J.M."/>
            <person name="Lee J.K."/>
            <person name="Choi D.G."/>
            <person name="Bayburt H."/>
            <person name="Baek J.H."/>
            <person name="Han D.M."/>
            <person name="Jeon C.O."/>
        </authorList>
    </citation>
    <scope>NUCLEOTIDE SEQUENCE [LARGE SCALE GENOMIC DNA]</scope>
    <source>
        <strain evidence="2 3">KMU-156</strain>
    </source>
</reference>
<dbReference type="InterPro" id="IPR007730">
    <property type="entry name" value="SPOR-like_dom"/>
</dbReference>
<dbReference type="PROSITE" id="PS51724">
    <property type="entry name" value="SPOR"/>
    <property type="match status" value="1"/>
</dbReference>
<keyword evidence="3" id="KW-1185">Reference proteome</keyword>
<accession>A0ABW8UVL9</accession>
<evidence type="ECO:0000313" key="3">
    <source>
        <dbReference type="Proteomes" id="UP001627408"/>
    </source>
</evidence>
<evidence type="ECO:0000313" key="2">
    <source>
        <dbReference type="EMBL" id="MFL4470962.1"/>
    </source>
</evidence>
<comment type="caution">
    <text evidence="2">The sequence shown here is derived from an EMBL/GenBank/DDBJ whole genome shotgun (WGS) entry which is preliminary data.</text>
</comment>
<feature type="domain" description="SPOR" evidence="1">
    <location>
        <begin position="212"/>
        <end position="297"/>
    </location>
</feature>
<name>A0ABW8UVL9_9RHOB</name>